<dbReference type="Gene3D" id="3.90.79.10">
    <property type="entry name" value="Nucleoside Triphosphate Pyrophosphohydrolase"/>
    <property type="match status" value="2"/>
</dbReference>
<dbReference type="AlphaFoldDB" id="A0A7R8ZTF1"/>
<comment type="function">
    <text evidence="8">Hydrolyzes UDP-glucose to glucose 1-phosphate and UMP and ADP-ribose to ribose 5-phosphate and AMP. The physiological substrate is probably UDP-glucose. Poor activity on other substrates such as ADP-glucose, CDP-glucose, GDP-glucose and GDP-mannose.</text>
</comment>
<dbReference type="NCBIfam" id="TIGR00052">
    <property type="entry name" value="nudix-type nucleoside diphosphatase, YffH/AdpP family"/>
    <property type="match status" value="1"/>
</dbReference>
<evidence type="ECO:0000256" key="5">
    <source>
        <dbReference type="ARBA" id="ARBA00022801"/>
    </source>
</evidence>
<evidence type="ECO:0000256" key="2">
    <source>
        <dbReference type="ARBA" id="ARBA00004496"/>
    </source>
</evidence>
<feature type="domain" description="Nudix hydrolase" evidence="12">
    <location>
        <begin position="18"/>
        <end position="175"/>
    </location>
</feature>
<accession>A0A7R8ZTF1</accession>
<gene>
    <name evidence="13" type="ORF">CTOB1V02_LOCUS8962</name>
</gene>
<evidence type="ECO:0000256" key="6">
    <source>
        <dbReference type="ARBA" id="ARBA00022842"/>
    </source>
</evidence>
<dbReference type="OrthoDB" id="10249920at2759"/>
<dbReference type="EMBL" id="OB663195">
    <property type="protein sequence ID" value="CAD7231108.1"/>
    <property type="molecule type" value="Genomic_DNA"/>
</dbReference>
<keyword evidence="4" id="KW-0963">Cytoplasm</keyword>
<evidence type="ECO:0000256" key="4">
    <source>
        <dbReference type="ARBA" id="ARBA00022490"/>
    </source>
</evidence>
<dbReference type="GO" id="GO:0005737">
    <property type="term" value="C:cytoplasm"/>
    <property type="evidence" value="ECO:0007669"/>
    <property type="project" value="UniProtKB-SubCell"/>
</dbReference>
<comment type="subcellular location">
    <subcellularLocation>
        <location evidence="2">Cytoplasm</location>
    </subcellularLocation>
</comment>
<keyword evidence="5" id="KW-0378">Hydrolase</keyword>
<evidence type="ECO:0000256" key="11">
    <source>
        <dbReference type="ARBA" id="ARBA00080475"/>
    </source>
</evidence>
<evidence type="ECO:0000256" key="10">
    <source>
        <dbReference type="ARBA" id="ARBA00071467"/>
    </source>
</evidence>
<comment type="subunit">
    <text evidence="3">Homodimer.</text>
</comment>
<evidence type="ECO:0000256" key="9">
    <source>
        <dbReference type="ARBA" id="ARBA00066480"/>
    </source>
</evidence>
<evidence type="ECO:0000256" key="3">
    <source>
        <dbReference type="ARBA" id="ARBA00011738"/>
    </source>
</evidence>
<reference evidence="13" key="1">
    <citation type="submission" date="2020-11" db="EMBL/GenBank/DDBJ databases">
        <authorList>
            <person name="Tran Van P."/>
        </authorList>
    </citation>
    <scope>NUCLEOTIDE SEQUENCE</scope>
</reference>
<evidence type="ECO:0000256" key="8">
    <source>
        <dbReference type="ARBA" id="ARBA00054674"/>
    </source>
</evidence>
<sequence length="272" mass="31060">MWLLILWNGKPRLWDMVAVHDSVSILIYNKTRSKFVFVRQFRPAVYYNSIPPEDREKIDTEKYKPELGVTMELCAGVVDKDKPLVEIAREEILEETGYDVPVERLQKIMTCRSGVGVSGSTKTMYVAVVEDSMRVTEGGGMEEEGEVIDVYEASRQELSRLLDGGFVNYSPETMAALQWWDLRKLKQFSSVFYLRRANACMHLLRWESLLLVAVQTSNVFSAGGGCDHEHELIEVVELSPEELDKYLASAVLRSPEGFLYAVLWFKTNMTLP</sequence>
<dbReference type="PANTHER" id="PTHR11839:SF15">
    <property type="entry name" value="URIDINE DIPHOSPHATE GLUCOSE PYROPHOSPHATASE NUDT14"/>
    <property type="match status" value="1"/>
</dbReference>
<evidence type="ECO:0000256" key="7">
    <source>
        <dbReference type="ARBA" id="ARBA00051086"/>
    </source>
</evidence>
<organism evidence="13">
    <name type="scientific">Cyprideis torosa</name>
    <dbReference type="NCBI Taxonomy" id="163714"/>
    <lineage>
        <taxon>Eukaryota</taxon>
        <taxon>Metazoa</taxon>
        <taxon>Ecdysozoa</taxon>
        <taxon>Arthropoda</taxon>
        <taxon>Crustacea</taxon>
        <taxon>Oligostraca</taxon>
        <taxon>Ostracoda</taxon>
        <taxon>Podocopa</taxon>
        <taxon>Podocopida</taxon>
        <taxon>Cytherocopina</taxon>
        <taxon>Cytheroidea</taxon>
        <taxon>Cytherideidae</taxon>
        <taxon>Cyprideis</taxon>
    </lineage>
</organism>
<keyword evidence="6" id="KW-0460">Magnesium</keyword>
<dbReference type="GO" id="GO:0019693">
    <property type="term" value="P:ribose phosphate metabolic process"/>
    <property type="evidence" value="ECO:0007669"/>
    <property type="project" value="TreeGrafter"/>
</dbReference>
<dbReference type="PROSITE" id="PS51462">
    <property type="entry name" value="NUDIX"/>
    <property type="match status" value="1"/>
</dbReference>
<evidence type="ECO:0000256" key="1">
    <source>
        <dbReference type="ARBA" id="ARBA00001946"/>
    </source>
</evidence>
<dbReference type="GO" id="GO:0046872">
    <property type="term" value="F:metal ion binding"/>
    <property type="evidence" value="ECO:0007669"/>
    <property type="project" value="InterPro"/>
</dbReference>
<dbReference type="PANTHER" id="PTHR11839">
    <property type="entry name" value="UDP/ADP-SUGAR PYROPHOSPHATASE"/>
    <property type="match status" value="1"/>
</dbReference>
<evidence type="ECO:0000313" key="13">
    <source>
        <dbReference type="EMBL" id="CAD7231108.1"/>
    </source>
</evidence>
<dbReference type="EC" id="3.6.1.45" evidence="9"/>
<protein>
    <recommendedName>
        <fullName evidence="10">Uridine diphosphate glucose pyrophosphatase NUDT14</fullName>
        <ecNumber evidence="9">3.6.1.45</ecNumber>
    </recommendedName>
    <alternativeName>
        <fullName evidence="11">Nucleoside diphosphate-linked moiety X motif 14</fullName>
    </alternativeName>
</protein>
<dbReference type="SUPFAM" id="SSF55811">
    <property type="entry name" value="Nudix"/>
    <property type="match status" value="1"/>
</dbReference>
<dbReference type="CDD" id="cd18887">
    <property type="entry name" value="NUDIX_UGPPase_Nudt14"/>
    <property type="match status" value="1"/>
</dbReference>
<dbReference type="InterPro" id="IPR000086">
    <property type="entry name" value="NUDIX_hydrolase_dom"/>
</dbReference>
<dbReference type="GO" id="GO:0006753">
    <property type="term" value="P:nucleoside phosphate metabolic process"/>
    <property type="evidence" value="ECO:0007669"/>
    <property type="project" value="TreeGrafter"/>
</dbReference>
<dbReference type="FunFam" id="3.90.79.10:FF:000035">
    <property type="entry name" value="Uridine diphosphate glucose pyrophosphatase"/>
    <property type="match status" value="1"/>
</dbReference>
<name>A0A7R8ZTF1_9CRUS</name>
<dbReference type="GO" id="GO:0008768">
    <property type="term" value="F:UDP-sugar diphosphatase activity"/>
    <property type="evidence" value="ECO:0007669"/>
    <property type="project" value="UniProtKB-EC"/>
</dbReference>
<dbReference type="InterPro" id="IPR004385">
    <property type="entry name" value="NDP_pyrophosphatase"/>
</dbReference>
<evidence type="ECO:0000259" key="12">
    <source>
        <dbReference type="PROSITE" id="PS51462"/>
    </source>
</evidence>
<proteinExistence type="predicted"/>
<comment type="cofactor">
    <cofactor evidence="1">
        <name>Mg(2+)</name>
        <dbReference type="ChEBI" id="CHEBI:18420"/>
    </cofactor>
</comment>
<dbReference type="InterPro" id="IPR015797">
    <property type="entry name" value="NUDIX_hydrolase-like_dom_sf"/>
</dbReference>
<comment type="catalytic activity">
    <reaction evidence="7">
        <text>UDP-sugar + H2O = UMP + alpha-D-aldose 1-phosphate.</text>
        <dbReference type="EC" id="3.6.1.45"/>
    </reaction>
</comment>